<sequence>MELLSNYPYYKPTWVFAVKDGNELVSTLYVIDRLIRFNGEAIRIGGVAGVCTSMRHRGKGYASNLLKYAVSELKGAYDALALFTTYGGLAYSIYRKIGFKDVYIRDYAIIPAIDMRQVSSSELSVSNVNESDADSLLRIYNAETNDLDGVLIRDSNYIRDHVIKATWLRLTRGVNATALKLINGATTLAYALITGINDDVVTVEEIASINCESTLTLLNYIVKANRAKGLRIYASPKVLKCINAQVFKIPNTYMVMSLGGFNYEEIKEPYIYRLDQW</sequence>
<evidence type="ECO:0000259" key="1">
    <source>
        <dbReference type="PROSITE" id="PS51186"/>
    </source>
</evidence>
<feature type="domain" description="N-acetyltransferase" evidence="1">
    <location>
        <begin position="1"/>
        <end position="120"/>
    </location>
</feature>
<dbReference type="InterPro" id="IPR000182">
    <property type="entry name" value="GNAT_dom"/>
</dbReference>
<dbReference type="Proteomes" id="UP000001137">
    <property type="component" value="Chromosome"/>
</dbReference>
<dbReference type="KEGG" id="cma:Cmaq_1761"/>
<gene>
    <name evidence="2" type="ordered locus">Cmaq_1761</name>
</gene>
<dbReference type="AlphaFoldDB" id="A8MAK7"/>
<dbReference type="GO" id="GO:0034069">
    <property type="term" value="F:aminoglycoside N-acetyltransferase activity"/>
    <property type="evidence" value="ECO:0007669"/>
    <property type="project" value="TreeGrafter"/>
</dbReference>
<protein>
    <submittedName>
        <fullName evidence="2">GCN5-related N-acetyltransferase</fullName>
    </submittedName>
</protein>
<dbReference type="HOGENOM" id="CLU_1003260_0_0_2"/>
<evidence type="ECO:0000313" key="2">
    <source>
        <dbReference type="EMBL" id="ABW02584.1"/>
    </source>
</evidence>
<dbReference type="eggNOG" id="arCOG00826">
    <property type="taxonomic scope" value="Archaea"/>
</dbReference>
<name>A8MAK7_CALMQ</name>
<dbReference type="Gene3D" id="3.40.630.30">
    <property type="match status" value="1"/>
</dbReference>
<dbReference type="SUPFAM" id="SSF55729">
    <property type="entry name" value="Acyl-CoA N-acyltransferases (Nat)"/>
    <property type="match status" value="1"/>
</dbReference>
<dbReference type="PANTHER" id="PTHR37817:SF1">
    <property type="entry name" value="N-ACETYLTRANSFERASE EIS"/>
    <property type="match status" value="1"/>
</dbReference>
<keyword evidence="3" id="KW-1185">Reference proteome</keyword>
<keyword evidence="2" id="KW-0808">Transferase</keyword>
<dbReference type="InterPro" id="IPR016181">
    <property type="entry name" value="Acyl_CoA_acyltransferase"/>
</dbReference>
<proteinExistence type="predicted"/>
<dbReference type="EMBL" id="CP000852">
    <property type="protein sequence ID" value="ABW02584.1"/>
    <property type="molecule type" value="Genomic_DNA"/>
</dbReference>
<dbReference type="GO" id="GO:0030649">
    <property type="term" value="P:aminoglycoside antibiotic catabolic process"/>
    <property type="evidence" value="ECO:0007669"/>
    <property type="project" value="TreeGrafter"/>
</dbReference>
<dbReference type="PANTHER" id="PTHR37817">
    <property type="entry name" value="N-ACETYLTRANSFERASE EIS"/>
    <property type="match status" value="1"/>
</dbReference>
<reference evidence="2 3" key="1">
    <citation type="submission" date="2007-10" db="EMBL/GenBank/DDBJ databases">
        <title>Complete sequence of Caldivirga maquilingensis IC-167.</title>
        <authorList>
            <consortium name="US DOE Joint Genome Institute"/>
            <person name="Copeland A."/>
            <person name="Lucas S."/>
            <person name="Lapidus A."/>
            <person name="Barry K."/>
            <person name="Glavina del Rio T."/>
            <person name="Dalin E."/>
            <person name="Tice H."/>
            <person name="Pitluck S."/>
            <person name="Saunders E."/>
            <person name="Brettin T."/>
            <person name="Bruce D."/>
            <person name="Detter J.C."/>
            <person name="Han C."/>
            <person name="Schmutz J."/>
            <person name="Larimer F."/>
            <person name="Land M."/>
            <person name="Hauser L."/>
            <person name="Kyrpides N."/>
            <person name="Ivanova N."/>
            <person name="Biddle J.F."/>
            <person name="Zhang Z."/>
            <person name="Fitz-Gibbon S.T."/>
            <person name="Lowe T.M."/>
            <person name="Saltikov C."/>
            <person name="House C.H."/>
            <person name="Richardson P."/>
        </authorList>
    </citation>
    <scope>NUCLEOTIDE SEQUENCE [LARGE SCALE GENOMIC DNA]</scope>
    <source>
        <strain evidence="3">ATCC 700844 / DSM 13496 / JCM 10307 / IC-167</strain>
    </source>
</reference>
<dbReference type="Pfam" id="PF13527">
    <property type="entry name" value="Acetyltransf_9"/>
    <property type="match status" value="1"/>
</dbReference>
<dbReference type="STRING" id="397948.Cmaq_1761"/>
<organism evidence="2 3">
    <name type="scientific">Caldivirga maquilingensis (strain ATCC 700844 / DSM 13496 / JCM 10307 / IC-167)</name>
    <dbReference type="NCBI Taxonomy" id="397948"/>
    <lineage>
        <taxon>Archaea</taxon>
        <taxon>Thermoproteota</taxon>
        <taxon>Thermoprotei</taxon>
        <taxon>Thermoproteales</taxon>
        <taxon>Thermoproteaceae</taxon>
        <taxon>Caldivirga</taxon>
    </lineage>
</organism>
<dbReference type="InterPro" id="IPR051554">
    <property type="entry name" value="Acetyltransferase_Eis"/>
</dbReference>
<dbReference type="PROSITE" id="PS51186">
    <property type="entry name" value="GNAT"/>
    <property type="match status" value="1"/>
</dbReference>
<evidence type="ECO:0000313" key="3">
    <source>
        <dbReference type="Proteomes" id="UP000001137"/>
    </source>
</evidence>
<accession>A8MAK7</accession>